<dbReference type="AlphaFoldDB" id="A0A0F9W280"/>
<dbReference type="EMBL" id="LAZR01000016">
    <property type="protein sequence ID" value="KKO06323.1"/>
    <property type="molecule type" value="Genomic_DNA"/>
</dbReference>
<organism evidence="2">
    <name type="scientific">marine sediment metagenome</name>
    <dbReference type="NCBI Taxonomy" id="412755"/>
    <lineage>
        <taxon>unclassified sequences</taxon>
        <taxon>metagenomes</taxon>
        <taxon>ecological metagenomes</taxon>
    </lineage>
</organism>
<evidence type="ECO:0000313" key="2">
    <source>
        <dbReference type="EMBL" id="KKO06323.1"/>
    </source>
</evidence>
<gene>
    <name evidence="2" type="ORF">LCGC14_0067420</name>
</gene>
<protein>
    <submittedName>
        <fullName evidence="2">Uncharacterized protein</fullName>
    </submittedName>
</protein>
<keyword evidence="1" id="KW-0175">Coiled coil</keyword>
<proteinExistence type="predicted"/>
<accession>A0A0F9W280</accession>
<name>A0A0F9W280_9ZZZZ</name>
<evidence type="ECO:0000256" key="1">
    <source>
        <dbReference type="SAM" id="Coils"/>
    </source>
</evidence>
<comment type="caution">
    <text evidence="2">The sequence shown here is derived from an EMBL/GenBank/DDBJ whole genome shotgun (WGS) entry which is preliminary data.</text>
</comment>
<reference evidence="2" key="1">
    <citation type="journal article" date="2015" name="Nature">
        <title>Complex archaea that bridge the gap between prokaryotes and eukaryotes.</title>
        <authorList>
            <person name="Spang A."/>
            <person name="Saw J.H."/>
            <person name="Jorgensen S.L."/>
            <person name="Zaremba-Niedzwiedzka K."/>
            <person name="Martijn J."/>
            <person name="Lind A.E."/>
            <person name="van Eijk R."/>
            <person name="Schleper C."/>
            <person name="Guy L."/>
            <person name="Ettema T.J."/>
        </authorList>
    </citation>
    <scope>NUCLEOTIDE SEQUENCE</scope>
</reference>
<sequence>MEFPKFLLGDNTDFPTAIFVVHTEFPRFIINLEDDEVEWLEEFSKEDEKELEEEAENLIKDATAFYDREVARYED</sequence>
<feature type="coiled-coil region" evidence="1">
    <location>
        <begin position="41"/>
        <end position="68"/>
    </location>
</feature>